<keyword evidence="4" id="KW-0472">Membrane</keyword>
<evidence type="ECO:0000256" key="4">
    <source>
        <dbReference type="ARBA" id="ARBA00023136"/>
    </source>
</evidence>
<dbReference type="GO" id="GO:0046475">
    <property type="term" value="P:glycerophospholipid catabolic process"/>
    <property type="evidence" value="ECO:0007669"/>
    <property type="project" value="TreeGrafter"/>
</dbReference>
<keyword evidence="7" id="KW-1185">Reference proteome</keyword>
<feature type="region of interest" description="Disordered" evidence="5">
    <location>
        <begin position="663"/>
        <end position="687"/>
    </location>
</feature>
<name>A0AAD9IDX6_PROWI</name>
<dbReference type="GO" id="GO:0046513">
    <property type="term" value="P:ceramide biosynthetic process"/>
    <property type="evidence" value="ECO:0007669"/>
    <property type="project" value="TreeGrafter"/>
</dbReference>
<dbReference type="PANTHER" id="PTHR12988">
    <property type="entry name" value="SPHINGOMYELIN PHOSPHODIESTERASE 4"/>
    <property type="match status" value="1"/>
</dbReference>
<evidence type="ECO:0000313" key="7">
    <source>
        <dbReference type="Proteomes" id="UP001255856"/>
    </source>
</evidence>
<keyword evidence="2" id="KW-0812">Transmembrane</keyword>
<comment type="caution">
    <text evidence="6">The sequence shown here is derived from an EMBL/GenBank/DDBJ whole genome shotgun (WGS) entry which is preliminary data.</text>
</comment>
<comment type="subcellular location">
    <subcellularLocation>
        <location evidence="1">Membrane</location>
        <topology evidence="1">Single-pass membrane protein</topology>
    </subcellularLocation>
</comment>
<accession>A0AAD9IDX6</accession>
<dbReference type="GO" id="GO:0050290">
    <property type="term" value="F:sphingomyelin phosphodiesterase D activity"/>
    <property type="evidence" value="ECO:0007669"/>
    <property type="project" value="InterPro"/>
</dbReference>
<dbReference type="EMBL" id="JASFZW010000011">
    <property type="protein sequence ID" value="KAK2076208.1"/>
    <property type="molecule type" value="Genomic_DNA"/>
</dbReference>
<dbReference type="Proteomes" id="UP001255856">
    <property type="component" value="Unassembled WGS sequence"/>
</dbReference>
<dbReference type="GO" id="GO:0016020">
    <property type="term" value="C:membrane"/>
    <property type="evidence" value="ECO:0007669"/>
    <property type="project" value="UniProtKB-SubCell"/>
</dbReference>
<gene>
    <name evidence="6" type="ORF">QBZ16_001140</name>
</gene>
<dbReference type="GO" id="GO:0006685">
    <property type="term" value="P:sphingomyelin catabolic process"/>
    <property type="evidence" value="ECO:0007669"/>
    <property type="project" value="TreeGrafter"/>
</dbReference>
<reference evidence="6" key="1">
    <citation type="submission" date="2021-01" db="EMBL/GenBank/DDBJ databases">
        <authorList>
            <person name="Eckstrom K.M.E."/>
        </authorList>
    </citation>
    <scope>NUCLEOTIDE SEQUENCE</scope>
    <source>
        <strain evidence="6">UVCC 0001</strain>
    </source>
</reference>
<evidence type="ECO:0008006" key="8">
    <source>
        <dbReference type="Google" id="ProtNLM"/>
    </source>
</evidence>
<proteinExistence type="predicted"/>
<dbReference type="PANTHER" id="PTHR12988:SF6">
    <property type="entry name" value="SPHINGOMYELIN PHOSPHODIESTERASE 4"/>
    <property type="match status" value="1"/>
</dbReference>
<sequence length="803" mass="84547">MERDWDPSTPAGLRAILERPRVSLSRACQAVEQCLAINRDNTRDFFEQCFPVLLKRLFGYDGSSWLSIRDGKEQDMTALLSLLSPRGALFQAMRGADVDGATRFLFPRERLPTHTQMLLATAAGRAELLRWPQYESGLVTDAAGRISVHMGVTQYFLAWFSFYVLRGGEADSRVYGAAGPDGGGGAAGSDRPLAGSVRQAVSGALHLPLLHQQGASGASAVQDAYLSLLVCFLKAFFPQDASAPTSSAAASHAGLFGGASARSFSSSAARIDASPSQRSLATHFLSTLVEFWLTDGEEPLPGTGGLDLALWTLGYEPPSEEALAAIQVLATYVAVEFDPGARHDAARVASPPRPAQRGAPWLPVCPVQTVLASPAARARAAAVLAGPARLGAAASPGAQALARRLFRFLARAVRGWSSTRSTRSLALTLCAALYPWLAPAVLNRLGAGGAGGAGGAPQPTPRHLLTEFLPSNLRGGADTPRANGLGAVASLLGGAGAAGGAGPGRRPAPAAAPAEFDEPWEAHVLAFLPFYTTLLPLFLEHAVGWAEARPQETAEAVRLVLDPLAASAPLRAVLESAERAEAAHAARQHQPFASPVGTPRGDARSAAGPASRAAAYSDVAPWLTDRAADWLEAAEARCYEDAGGRAGAGAHSLFCARAATTPPAGAGAGDHAPEEGRAPTDDGWQRLPTSSWRDVRFKGDPLLRPIGRYELAWLARPLVALSLALNRRLGLGPGAQPGSQPPETRWEDIVRFAARRGWQVNLRPLADVRNLGWAPVALFITYWLLRLIQLALSAMVGALTGRA</sequence>
<dbReference type="AlphaFoldDB" id="A0AAD9IDX6"/>
<evidence type="ECO:0000256" key="5">
    <source>
        <dbReference type="SAM" id="MobiDB-lite"/>
    </source>
</evidence>
<dbReference type="InterPro" id="IPR024129">
    <property type="entry name" value="Sphingomy_SMPD4"/>
</dbReference>
<feature type="compositionally biased region" description="Basic and acidic residues" evidence="5">
    <location>
        <begin position="671"/>
        <end position="684"/>
    </location>
</feature>
<evidence type="ECO:0000313" key="6">
    <source>
        <dbReference type="EMBL" id="KAK2076208.1"/>
    </source>
</evidence>
<evidence type="ECO:0000256" key="3">
    <source>
        <dbReference type="ARBA" id="ARBA00022989"/>
    </source>
</evidence>
<keyword evidence="3" id="KW-1133">Transmembrane helix</keyword>
<organism evidence="6 7">
    <name type="scientific">Prototheca wickerhamii</name>
    <dbReference type="NCBI Taxonomy" id="3111"/>
    <lineage>
        <taxon>Eukaryota</taxon>
        <taxon>Viridiplantae</taxon>
        <taxon>Chlorophyta</taxon>
        <taxon>core chlorophytes</taxon>
        <taxon>Trebouxiophyceae</taxon>
        <taxon>Chlorellales</taxon>
        <taxon>Chlorellaceae</taxon>
        <taxon>Prototheca</taxon>
    </lineage>
</organism>
<feature type="region of interest" description="Disordered" evidence="5">
    <location>
        <begin position="581"/>
        <end position="609"/>
    </location>
</feature>
<protein>
    <recommendedName>
        <fullName evidence="8">Sphingomyelin phosphodiesterase 4</fullName>
    </recommendedName>
</protein>
<evidence type="ECO:0000256" key="2">
    <source>
        <dbReference type="ARBA" id="ARBA00022692"/>
    </source>
</evidence>
<evidence type="ECO:0000256" key="1">
    <source>
        <dbReference type="ARBA" id="ARBA00004167"/>
    </source>
</evidence>